<dbReference type="PROSITE" id="PS50893">
    <property type="entry name" value="ABC_TRANSPORTER_2"/>
    <property type="match status" value="1"/>
</dbReference>
<evidence type="ECO:0000313" key="13">
    <source>
        <dbReference type="EMBL" id="POR38791.1"/>
    </source>
</evidence>
<dbReference type="InterPro" id="IPR017871">
    <property type="entry name" value="ABC_transporter-like_CS"/>
</dbReference>
<feature type="transmembrane region" description="Helical" evidence="10">
    <location>
        <begin position="302"/>
        <end position="323"/>
    </location>
</feature>
<feature type="transmembrane region" description="Helical" evidence="10">
    <location>
        <begin position="401"/>
        <end position="420"/>
    </location>
</feature>
<feature type="transmembrane region" description="Helical" evidence="10">
    <location>
        <begin position="69"/>
        <end position="86"/>
    </location>
</feature>
<dbReference type="GO" id="GO:0005524">
    <property type="term" value="F:ATP binding"/>
    <property type="evidence" value="ECO:0007669"/>
    <property type="project" value="UniProtKB-KW"/>
</dbReference>
<feature type="compositionally biased region" description="Polar residues" evidence="9">
    <location>
        <begin position="570"/>
        <end position="583"/>
    </location>
</feature>
<dbReference type="PANTHER" id="PTHR24223:SF399">
    <property type="entry name" value="ABC TRANSPORTER ATNG"/>
    <property type="match status" value="1"/>
</dbReference>
<evidence type="ECO:0000256" key="9">
    <source>
        <dbReference type="SAM" id="MobiDB-lite"/>
    </source>
</evidence>
<dbReference type="Proteomes" id="UP000237481">
    <property type="component" value="Unassembled WGS sequence"/>
</dbReference>
<dbReference type="PANTHER" id="PTHR24223">
    <property type="entry name" value="ATP-BINDING CASSETTE SUB-FAMILY C"/>
    <property type="match status" value="1"/>
</dbReference>
<organism evidence="13 14">
    <name type="scientific">Tolypocladium paradoxum</name>
    <dbReference type="NCBI Taxonomy" id="94208"/>
    <lineage>
        <taxon>Eukaryota</taxon>
        <taxon>Fungi</taxon>
        <taxon>Dikarya</taxon>
        <taxon>Ascomycota</taxon>
        <taxon>Pezizomycotina</taxon>
        <taxon>Sordariomycetes</taxon>
        <taxon>Hypocreomycetidae</taxon>
        <taxon>Hypocreales</taxon>
        <taxon>Ophiocordycipitaceae</taxon>
        <taxon>Tolypocladium</taxon>
    </lineage>
</organism>
<dbReference type="GO" id="GO:0016887">
    <property type="term" value="F:ATP hydrolysis activity"/>
    <property type="evidence" value="ECO:0007669"/>
    <property type="project" value="InterPro"/>
</dbReference>
<dbReference type="InterPro" id="IPR027417">
    <property type="entry name" value="P-loop_NTPase"/>
</dbReference>
<evidence type="ECO:0000256" key="4">
    <source>
        <dbReference type="ARBA" id="ARBA00022692"/>
    </source>
</evidence>
<feature type="transmembrane region" description="Helical" evidence="10">
    <location>
        <begin position="891"/>
        <end position="917"/>
    </location>
</feature>
<evidence type="ECO:0000256" key="6">
    <source>
        <dbReference type="ARBA" id="ARBA00022840"/>
    </source>
</evidence>
<dbReference type="EMBL" id="PKSG01000100">
    <property type="protein sequence ID" value="POR38791.1"/>
    <property type="molecule type" value="Genomic_DNA"/>
</dbReference>
<dbReference type="Gene3D" id="3.40.50.300">
    <property type="entry name" value="P-loop containing nucleotide triphosphate hydrolases"/>
    <property type="match status" value="1"/>
</dbReference>
<keyword evidence="5" id="KW-0547">Nucleotide-binding</keyword>
<dbReference type="InterPro" id="IPR003439">
    <property type="entry name" value="ABC_transporter-like_ATP-bd"/>
</dbReference>
<keyword evidence="4 10" id="KW-0812">Transmembrane</keyword>
<dbReference type="AlphaFoldDB" id="A0A2S4L8T4"/>
<dbReference type="SUPFAM" id="SSF52540">
    <property type="entry name" value="P-loop containing nucleoside triphosphate hydrolases"/>
    <property type="match status" value="1"/>
</dbReference>
<evidence type="ECO:0000259" key="11">
    <source>
        <dbReference type="PROSITE" id="PS50893"/>
    </source>
</evidence>
<accession>A0A2S4L8T4</accession>
<dbReference type="SUPFAM" id="SSF90123">
    <property type="entry name" value="ABC transporter transmembrane region"/>
    <property type="match status" value="1"/>
</dbReference>
<gene>
    <name evidence="13" type="ORF">TPAR_01004</name>
</gene>
<proteinExistence type="predicted"/>
<sequence>MSLPGVPCSIAVEDVFGPAVADSCVGGFDFTLLFEEGILTTLPLGIALGWAVLRLLALRNEAAKVRSSWLLALKLVVLLALWVSRGVLTTRLTFACIALTIAGYSILSVVSYLEHVRSVRPSSLLSVYLGVSILLDLARVRTLFFVPESRTVAAVLLASFCTKILVFTLEVTEKRHLLLVEWQDESPEATSGVINRALFIWVNAVFIRGFRTLLTVNTLTPLDAEILSASRPATLIERWERTKKSSQHALLRTFLIHYKWSILAGVLPRLAYAGFSFSQPFLVQRVLDFTVESDELNTQNTAYGLIAAYAITYIGLSLAYAVYQHKTYRLLTLFRGSLVTLIFGKTLRIDSSVIADAEAITLMSADIDRIGSSMPIIHEMYASFIEAGLALWLLYRLLGVAVVAPIVWIIVCLVLGLPLAKAAGNAQTPWLEAIEDRLEATAKALGSMKAIKMTGLADIVSSKIANLRLSEIRASRRHRILNIFVFIAYFASSALAPVWGYTVYILLAKANNSGTLTEGVAFASLSLFELLNQPMTYAIDGYEHIQTVINSFRRIQKYLMSKEREDYRTTPMSNKPPSDSTLQESDEKPLKEFPSSEPANPKFTAIVKDASASYAKEDEPVLKNLNFNIPRGQTTMIFGPVGSGKSTLLKLLLGEMPFTTGLVSTTFLRAAYCPQTPWTTWGTVQSNIVGMSVFERSWYDTVVHACALLADFEELSNGDQTNTGTRGSRLSGGQQMRVSFARALYSRNPIMILDDVLTGLDRSTERHILDAVFGPEGLLKMFNSTVILTTNSGKSFHQSLACKLLTVTANHLSFADYVIFLDQEGQIARQGTRESLSDADEELQKLASQPPTTTSRPKLEIPEDALHELEMLEDPNPGDHRHAGDMKVYAYYANIAGWWTISLYLFACATFVFGVTFPSVWLQWWTNANADHPNERISYWLGVYGALAAVTILGCTVAD</sequence>
<feature type="transmembrane region" description="Helical" evidence="10">
    <location>
        <begin position="260"/>
        <end position="282"/>
    </location>
</feature>
<dbReference type="OrthoDB" id="6500128at2759"/>
<dbReference type="GO" id="GO:0005886">
    <property type="term" value="C:plasma membrane"/>
    <property type="evidence" value="ECO:0007669"/>
    <property type="project" value="UniProtKB-SubCell"/>
</dbReference>
<evidence type="ECO:0000256" key="5">
    <source>
        <dbReference type="ARBA" id="ARBA00022741"/>
    </source>
</evidence>
<feature type="compositionally biased region" description="Polar residues" evidence="9">
    <location>
        <begin position="846"/>
        <end position="856"/>
    </location>
</feature>
<comment type="caution">
    <text evidence="13">The sequence shown here is derived from an EMBL/GenBank/DDBJ whole genome shotgun (WGS) entry which is preliminary data.</text>
</comment>
<keyword evidence="2" id="KW-0813">Transport</keyword>
<feature type="transmembrane region" description="Helical" evidence="10">
    <location>
        <begin position="92"/>
        <end position="113"/>
    </location>
</feature>
<dbReference type="Gene3D" id="1.20.1560.10">
    <property type="entry name" value="ABC transporter type 1, transmembrane domain"/>
    <property type="match status" value="1"/>
</dbReference>
<keyword evidence="6" id="KW-0067">ATP-binding</keyword>
<reference evidence="13 14" key="1">
    <citation type="submission" date="2018-01" db="EMBL/GenBank/DDBJ databases">
        <title>Harnessing the power of phylogenomics to disentangle the directionality and signatures of interkingdom host jumping in the parasitic fungal genus Tolypocladium.</title>
        <authorList>
            <person name="Quandt C.A."/>
            <person name="Patterson W."/>
            <person name="Spatafora J.W."/>
        </authorList>
    </citation>
    <scope>NUCLEOTIDE SEQUENCE [LARGE SCALE GENOMIC DNA]</scope>
    <source>
        <strain evidence="13 14">NRBC 100945</strain>
    </source>
</reference>
<dbReference type="PROSITE" id="PS50929">
    <property type="entry name" value="ABC_TM1F"/>
    <property type="match status" value="1"/>
</dbReference>
<dbReference type="CDD" id="cd18579">
    <property type="entry name" value="ABC_6TM_ABCC_D1"/>
    <property type="match status" value="1"/>
</dbReference>
<dbReference type="InterPro" id="IPR036640">
    <property type="entry name" value="ABC1_TM_sf"/>
</dbReference>
<feature type="transmembrane region" description="Helical" evidence="10">
    <location>
        <begin position="38"/>
        <end position="57"/>
    </location>
</feature>
<feature type="domain" description="ABC transporter" evidence="11">
    <location>
        <begin position="607"/>
        <end position="849"/>
    </location>
</feature>
<feature type="domain" description="ABC transmembrane type-1" evidence="12">
    <location>
        <begin position="270"/>
        <end position="547"/>
    </location>
</feature>
<evidence type="ECO:0000259" key="12">
    <source>
        <dbReference type="PROSITE" id="PS50929"/>
    </source>
</evidence>
<keyword evidence="14" id="KW-1185">Reference proteome</keyword>
<evidence type="ECO:0000256" key="3">
    <source>
        <dbReference type="ARBA" id="ARBA00022475"/>
    </source>
</evidence>
<dbReference type="InterPro" id="IPR050173">
    <property type="entry name" value="ABC_transporter_C-like"/>
</dbReference>
<evidence type="ECO:0000313" key="14">
    <source>
        <dbReference type="Proteomes" id="UP000237481"/>
    </source>
</evidence>
<evidence type="ECO:0000256" key="8">
    <source>
        <dbReference type="ARBA" id="ARBA00023136"/>
    </source>
</evidence>
<dbReference type="InterPro" id="IPR003593">
    <property type="entry name" value="AAA+_ATPase"/>
</dbReference>
<feature type="transmembrane region" description="Helical" evidence="10">
    <location>
        <begin position="937"/>
        <end position="958"/>
    </location>
</feature>
<name>A0A2S4L8T4_9HYPO</name>
<dbReference type="PROSITE" id="PS00211">
    <property type="entry name" value="ABC_TRANSPORTER_1"/>
    <property type="match status" value="1"/>
</dbReference>
<evidence type="ECO:0000256" key="7">
    <source>
        <dbReference type="ARBA" id="ARBA00022989"/>
    </source>
</evidence>
<evidence type="ECO:0000256" key="1">
    <source>
        <dbReference type="ARBA" id="ARBA00004651"/>
    </source>
</evidence>
<dbReference type="InterPro" id="IPR011527">
    <property type="entry name" value="ABC1_TM_dom"/>
</dbReference>
<dbReference type="STRING" id="94208.A0A2S4L8T4"/>
<dbReference type="GO" id="GO:0140359">
    <property type="term" value="F:ABC-type transporter activity"/>
    <property type="evidence" value="ECO:0007669"/>
    <property type="project" value="InterPro"/>
</dbReference>
<protein>
    <submittedName>
        <fullName evidence="13">Canalicular multispecific organic anion transporter 2</fullName>
    </submittedName>
</protein>
<feature type="region of interest" description="Disordered" evidence="9">
    <location>
        <begin position="565"/>
        <end position="598"/>
    </location>
</feature>
<keyword evidence="8 10" id="KW-0472">Membrane</keyword>
<dbReference type="InterPro" id="IPR044746">
    <property type="entry name" value="ABCC_6TM_D1"/>
</dbReference>
<keyword evidence="7 10" id="KW-1133">Transmembrane helix</keyword>
<dbReference type="FunFam" id="1.20.1560.10:FF:000055">
    <property type="entry name" value="ABC multidrug transporter (Eurofung)"/>
    <property type="match status" value="1"/>
</dbReference>
<evidence type="ECO:0000256" key="2">
    <source>
        <dbReference type="ARBA" id="ARBA00022448"/>
    </source>
</evidence>
<feature type="transmembrane region" description="Helical" evidence="10">
    <location>
        <begin position="480"/>
        <end position="507"/>
    </location>
</feature>
<feature type="region of interest" description="Disordered" evidence="9">
    <location>
        <begin position="831"/>
        <end position="858"/>
    </location>
</feature>
<dbReference type="Pfam" id="PF00005">
    <property type="entry name" value="ABC_tran"/>
    <property type="match status" value="1"/>
</dbReference>
<evidence type="ECO:0000256" key="10">
    <source>
        <dbReference type="SAM" id="Phobius"/>
    </source>
</evidence>
<dbReference type="SMART" id="SM00382">
    <property type="entry name" value="AAA"/>
    <property type="match status" value="1"/>
</dbReference>
<keyword evidence="3" id="KW-1003">Cell membrane</keyword>
<comment type="subcellular location">
    <subcellularLocation>
        <location evidence="1">Cell membrane</location>
        <topology evidence="1">Multi-pass membrane protein</topology>
    </subcellularLocation>
</comment>